<evidence type="ECO:0000256" key="7">
    <source>
        <dbReference type="ARBA" id="ARBA00023140"/>
    </source>
</evidence>
<dbReference type="SMART" id="SM00382">
    <property type="entry name" value="AAA"/>
    <property type="match status" value="1"/>
</dbReference>
<dbReference type="GO" id="GO:0004252">
    <property type="term" value="F:serine-type endopeptidase activity"/>
    <property type="evidence" value="ECO:0007669"/>
    <property type="project" value="UniProtKB-UniRule"/>
</dbReference>
<gene>
    <name evidence="13" type="ORF">PGT21_012028</name>
    <name evidence="14" type="ORF">PGTUg99_001180</name>
</gene>
<feature type="compositionally biased region" description="Polar residues" evidence="11">
    <location>
        <begin position="286"/>
        <end position="298"/>
    </location>
</feature>
<evidence type="ECO:0000259" key="12">
    <source>
        <dbReference type="PROSITE" id="PS51786"/>
    </source>
</evidence>
<dbReference type="GO" id="GO:0005737">
    <property type="term" value="C:cytoplasm"/>
    <property type="evidence" value="ECO:0007669"/>
    <property type="project" value="UniProtKB-SubCell"/>
</dbReference>
<evidence type="ECO:0000313" key="13">
    <source>
        <dbReference type="EMBL" id="KAA1104147.1"/>
    </source>
</evidence>
<dbReference type="PROSITE" id="PS51786">
    <property type="entry name" value="LON_PROTEOLYTIC"/>
    <property type="match status" value="1"/>
</dbReference>
<comment type="caution">
    <text evidence="13">The sequence shown here is derived from an EMBL/GenBank/DDBJ whole genome shotgun (WGS) entry which is preliminary data.</text>
</comment>
<feature type="region of interest" description="Disordered" evidence="11">
    <location>
        <begin position="266"/>
        <end position="298"/>
    </location>
</feature>
<dbReference type="AlphaFoldDB" id="A0A5B0PR12"/>
<dbReference type="Pfam" id="PF05362">
    <property type="entry name" value="Lon_C"/>
    <property type="match status" value="1"/>
</dbReference>
<dbReference type="EC" id="3.4.21.53" evidence="9"/>
<evidence type="ECO:0000313" key="15">
    <source>
        <dbReference type="Proteomes" id="UP000324748"/>
    </source>
</evidence>
<organism evidence="13 15">
    <name type="scientific">Puccinia graminis f. sp. tritici</name>
    <dbReference type="NCBI Taxonomy" id="56615"/>
    <lineage>
        <taxon>Eukaryota</taxon>
        <taxon>Fungi</taxon>
        <taxon>Dikarya</taxon>
        <taxon>Basidiomycota</taxon>
        <taxon>Pucciniomycotina</taxon>
        <taxon>Pucciniomycetes</taxon>
        <taxon>Pucciniales</taxon>
        <taxon>Pucciniaceae</taxon>
        <taxon>Puccinia</taxon>
    </lineage>
</organism>
<dbReference type="EMBL" id="VSWC01000041">
    <property type="protein sequence ID" value="KAA1104147.1"/>
    <property type="molecule type" value="Genomic_DNA"/>
</dbReference>
<protein>
    <recommendedName>
        <fullName evidence="9">endopeptidase La</fullName>
        <ecNumber evidence="9">3.4.21.53</ecNumber>
    </recommendedName>
</protein>
<dbReference type="FunFam" id="3.30.230.10:FF:000092">
    <property type="entry name" value="Lon protease homolog"/>
    <property type="match status" value="1"/>
</dbReference>
<dbReference type="PANTHER" id="PTHR10046">
    <property type="entry name" value="ATP DEPENDENT LON PROTEASE FAMILY MEMBER"/>
    <property type="match status" value="1"/>
</dbReference>
<feature type="region of interest" description="Disordered" evidence="11">
    <location>
        <begin position="341"/>
        <end position="375"/>
    </location>
</feature>
<dbReference type="Gene3D" id="1.20.5.5270">
    <property type="match status" value="1"/>
</dbReference>
<evidence type="ECO:0000313" key="16">
    <source>
        <dbReference type="Proteomes" id="UP000325313"/>
    </source>
</evidence>
<dbReference type="InterPro" id="IPR027065">
    <property type="entry name" value="Lon_Prtase"/>
</dbReference>
<keyword evidence="15" id="KW-1185">Reference proteome</keyword>
<evidence type="ECO:0000256" key="2">
    <source>
        <dbReference type="ARBA" id="ARBA00022670"/>
    </source>
</evidence>
<dbReference type="EMBL" id="VDEP01000143">
    <property type="protein sequence ID" value="KAA1128187.1"/>
    <property type="molecule type" value="Genomic_DNA"/>
</dbReference>
<proteinExistence type="inferred from homology"/>
<dbReference type="GO" id="GO:0004176">
    <property type="term" value="F:ATP-dependent peptidase activity"/>
    <property type="evidence" value="ECO:0007669"/>
    <property type="project" value="UniProtKB-UniRule"/>
</dbReference>
<dbReference type="OrthoDB" id="2411602at2759"/>
<keyword evidence="6" id="KW-0067">ATP-binding</keyword>
<dbReference type="SUPFAM" id="SSF52540">
    <property type="entry name" value="P-loop containing nucleoside triphosphate hydrolases"/>
    <property type="match status" value="1"/>
</dbReference>
<dbReference type="FunFam" id="1.20.5.5270:FF:000002">
    <property type="entry name" value="Lon protease homolog"/>
    <property type="match status" value="1"/>
</dbReference>
<dbReference type="Pfam" id="PF22667">
    <property type="entry name" value="Lon_lid"/>
    <property type="match status" value="1"/>
</dbReference>
<dbReference type="Proteomes" id="UP000324748">
    <property type="component" value="Unassembled WGS sequence"/>
</dbReference>
<comment type="similarity">
    <text evidence="10">Belongs to the peptidase S16 family.</text>
</comment>
<dbReference type="FunFam" id="1.10.8.60:FF:000091">
    <property type="entry name" value="Lon protease homolog 2, peroxisomal"/>
    <property type="match status" value="1"/>
</dbReference>
<dbReference type="GO" id="GO:0005524">
    <property type="term" value="F:ATP binding"/>
    <property type="evidence" value="ECO:0007669"/>
    <property type="project" value="UniProtKB-KW"/>
</dbReference>
<dbReference type="CDD" id="cd19500">
    <property type="entry name" value="RecA-like_Lon"/>
    <property type="match status" value="1"/>
</dbReference>
<dbReference type="InterPro" id="IPR020568">
    <property type="entry name" value="Ribosomal_Su5_D2-typ_SF"/>
</dbReference>
<feature type="compositionally biased region" description="Polar residues" evidence="11">
    <location>
        <begin position="266"/>
        <end position="278"/>
    </location>
</feature>
<feature type="compositionally biased region" description="Low complexity" evidence="11">
    <location>
        <begin position="516"/>
        <end position="531"/>
    </location>
</feature>
<feature type="active site" evidence="10">
    <location>
        <position position="929"/>
    </location>
</feature>
<accession>A0A5B0PR12</accession>
<evidence type="ECO:0000256" key="11">
    <source>
        <dbReference type="SAM" id="MobiDB-lite"/>
    </source>
</evidence>
<evidence type="ECO:0000256" key="9">
    <source>
        <dbReference type="ARBA" id="ARBA00066743"/>
    </source>
</evidence>
<dbReference type="InterPro" id="IPR008269">
    <property type="entry name" value="Lon_proteolytic"/>
</dbReference>
<dbReference type="Proteomes" id="UP000325313">
    <property type="component" value="Unassembled WGS sequence"/>
</dbReference>
<dbReference type="InterPro" id="IPR003593">
    <property type="entry name" value="AAA+_ATPase"/>
</dbReference>
<keyword evidence="2 10" id="KW-0645">Protease</keyword>
<dbReference type="Gene3D" id="1.10.8.60">
    <property type="match status" value="1"/>
</dbReference>
<dbReference type="Gene3D" id="3.30.230.10">
    <property type="match status" value="1"/>
</dbReference>
<feature type="compositionally biased region" description="Low complexity" evidence="11">
    <location>
        <begin position="349"/>
        <end position="368"/>
    </location>
</feature>
<sequence length="1052" mass="117725">MTQTTIPILVLQPNQILFPQQTLNNLIINPPLSIQLTKLFLSAQQRHQAIHIGCLPLKLNTAHHHHHHHQPSHPNSITPFINLTQQQQQQQNHPEQHHNLFHQAFQWGTIARLTSFVHSTADHSLKLNLLGTQRFKLIKPIIPNHPHHQQPLQAQIVSYDEIPLQSSVSLDQFKNTITPFILLLTHSTPSISPLQDPKTQIDRLITALQPNQLSFLIDLMIRDLQLIPWQDKLDFLSYFNSQLKLDKFIILISTISNQIQAFNTQSTSNHHLPRTTPTIPDHPPTQIASKPSEQPHNLTPQQKELLIRSRLKAISTQFIIAVEQLNQLYQTHPSNQAFQHHPIHRSSLPLRTPYTRSSSSRPFSRPISLGPPRSSAIFGPGNPFAELDSEDDELKELDKKLQASGMNQEAFQICSKELKRLRSIQPSSVEHSVIKNYLEIMLELPWSKSTITLTNQALLAKGFLQKARVQLDLDHFGMLKVKQRLIEFLAVIKLRADLETRAANQQFIASNTDPATTSSSPSSSSTQPQPSNEFQISRLWKDTLDPTFLVQPDRPNAPADNTHRLPVPTLKGKDGKKPAPILLLVGPPGVGKTSIARSIAKALNKQFYRISLGGVKDESEIRGHRRTYIGSMPGTIVQALRRVGVNDPVILLDEIDKVGSRSINGDPASALLEVLDPEQNSTFVDHYINTPIDLSSVLFLATANSTSTISPPLLDRLETIQVDGYSLDEKINIARRNLIPKQIKNYSLQPHQFILDDEQVLKKIILSYTSESGVRNLEREIGSLCRAKVLEFIQDRDQSDVLDKTKSDQDHLDQFQAKIHMDDVRRILGPEHYEAEISDVELKPGVAIGMAYQGSGNGSILYIEATSYPGKGGLKLTGSLGEVIKESAELAISWIKSNSKLMNLNLTKIDTLDLHIHFPSGSIKKDGPSAGVGLVLALVSLFSNLAIDNNLAVTGEISLRGQILPVGGIREKVLAASRSGIKQILIPAKNAKDIESDENLKNLKDLVEVRYVNSLHEVIKLVFKDKLWTRNPNLQQNQEQFNQLAQNSDSNL</sequence>
<keyword evidence="7" id="KW-0576">Peroxisome</keyword>
<dbReference type="GO" id="GO:0016887">
    <property type="term" value="F:ATP hydrolysis activity"/>
    <property type="evidence" value="ECO:0007669"/>
    <property type="project" value="InterPro"/>
</dbReference>
<evidence type="ECO:0000256" key="6">
    <source>
        <dbReference type="ARBA" id="ARBA00022840"/>
    </source>
</evidence>
<dbReference type="InterPro" id="IPR027417">
    <property type="entry name" value="P-loop_NTPase"/>
</dbReference>
<evidence type="ECO:0000256" key="5">
    <source>
        <dbReference type="ARBA" id="ARBA00022825"/>
    </source>
</evidence>
<keyword evidence="4 10" id="KW-0378">Hydrolase</keyword>
<dbReference type="InterPro" id="IPR014721">
    <property type="entry name" value="Ribsml_uS5_D2-typ_fold_subgr"/>
</dbReference>
<evidence type="ECO:0000256" key="10">
    <source>
        <dbReference type="PROSITE-ProRule" id="PRU01122"/>
    </source>
</evidence>
<evidence type="ECO:0000256" key="4">
    <source>
        <dbReference type="ARBA" id="ARBA00022801"/>
    </source>
</evidence>
<feature type="region of interest" description="Disordered" evidence="11">
    <location>
        <begin position="553"/>
        <end position="572"/>
    </location>
</feature>
<comment type="subcellular location">
    <subcellularLocation>
        <location evidence="1">Cytoplasm</location>
    </subcellularLocation>
</comment>
<reference evidence="15 16" key="1">
    <citation type="submission" date="2019-05" db="EMBL/GenBank/DDBJ databases">
        <title>Emergence of the Ug99 lineage of the wheat stem rust pathogen through somatic hybridization.</title>
        <authorList>
            <person name="Li F."/>
            <person name="Upadhyaya N.M."/>
            <person name="Sperschneider J."/>
            <person name="Matny O."/>
            <person name="Nguyen-Phuc H."/>
            <person name="Mago R."/>
            <person name="Raley C."/>
            <person name="Miller M.E."/>
            <person name="Silverstein K.A.T."/>
            <person name="Henningsen E."/>
            <person name="Hirsch C.D."/>
            <person name="Visser B."/>
            <person name="Pretorius Z.A."/>
            <person name="Steffenson B.J."/>
            <person name="Schwessinger B."/>
            <person name="Dodds P.N."/>
            <person name="Figueroa M."/>
        </authorList>
    </citation>
    <scope>NUCLEOTIDE SEQUENCE [LARGE SCALE GENOMIC DNA]</scope>
    <source>
        <strain evidence="13">21-0</strain>
        <strain evidence="14 16">Ug99</strain>
    </source>
</reference>
<name>A0A5B0PR12_PUCGR</name>
<dbReference type="GO" id="GO:0030163">
    <property type="term" value="P:protein catabolic process"/>
    <property type="evidence" value="ECO:0007669"/>
    <property type="project" value="InterPro"/>
</dbReference>
<dbReference type="InterPro" id="IPR003959">
    <property type="entry name" value="ATPase_AAA_core"/>
</dbReference>
<feature type="region of interest" description="Disordered" evidence="11">
    <location>
        <begin position="509"/>
        <end position="532"/>
    </location>
</feature>
<keyword evidence="5 10" id="KW-0720">Serine protease</keyword>
<dbReference type="FunFam" id="3.40.50.300:FF:000021">
    <property type="entry name" value="Lon protease homolog"/>
    <property type="match status" value="1"/>
</dbReference>
<dbReference type="Gene3D" id="3.40.50.300">
    <property type="entry name" value="P-loop containing nucleotide triphosphate hydrolases"/>
    <property type="match status" value="1"/>
</dbReference>
<dbReference type="Pfam" id="PF00004">
    <property type="entry name" value="AAA"/>
    <property type="match status" value="1"/>
</dbReference>
<dbReference type="InterPro" id="IPR054594">
    <property type="entry name" value="Lon_lid"/>
</dbReference>
<feature type="active site" evidence="10">
    <location>
        <position position="972"/>
    </location>
</feature>
<evidence type="ECO:0000313" key="14">
    <source>
        <dbReference type="EMBL" id="KAA1128187.1"/>
    </source>
</evidence>
<comment type="catalytic activity">
    <reaction evidence="8">
        <text>Hydrolysis of proteins in presence of ATP.</text>
        <dbReference type="EC" id="3.4.21.53"/>
    </reaction>
</comment>
<dbReference type="GO" id="GO:0006508">
    <property type="term" value="P:proteolysis"/>
    <property type="evidence" value="ECO:0007669"/>
    <property type="project" value="UniProtKB-KW"/>
</dbReference>
<dbReference type="PRINTS" id="PR00830">
    <property type="entry name" value="ENDOLAPTASE"/>
</dbReference>
<evidence type="ECO:0000256" key="1">
    <source>
        <dbReference type="ARBA" id="ARBA00004496"/>
    </source>
</evidence>
<dbReference type="SUPFAM" id="SSF54211">
    <property type="entry name" value="Ribosomal protein S5 domain 2-like"/>
    <property type="match status" value="1"/>
</dbReference>
<evidence type="ECO:0000256" key="3">
    <source>
        <dbReference type="ARBA" id="ARBA00022741"/>
    </source>
</evidence>
<feature type="domain" description="Lon proteolytic" evidence="12">
    <location>
        <begin position="841"/>
        <end position="1025"/>
    </location>
</feature>
<keyword evidence="3" id="KW-0547">Nucleotide-binding</keyword>
<evidence type="ECO:0000256" key="8">
    <source>
        <dbReference type="ARBA" id="ARBA00050665"/>
    </source>
</evidence>